<keyword evidence="10" id="KW-1185">Reference proteome</keyword>
<dbReference type="InterPro" id="IPR019491">
    <property type="entry name" value="Lipoate_protein_ligase_C"/>
</dbReference>
<dbReference type="GO" id="GO:0017118">
    <property type="term" value="F:lipoyltransferase activity"/>
    <property type="evidence" value="ECO:0007669"/>
    <property type="project" value="TreeGrafter"/>
</dbReference>
<keyword evidence="6" id="KW-0067">ATP-binding</keyword>
<dbReference type="PANTHER" id="PTHR12561:SF3">
    <property type="entry name" value="LIPOYLTRANSFERASE 1, MITOCHONDRIAL"/>
    <property type="match status" value="1"/>
</dbReference>
<dbReference type="SUPFAM" id="SSF82649">
    <property type="entry name" value="SufE/NifU"/>
    <property type="match status" value="1"/>
</dbReference>
<dbReference type="EMBL" id="CP060715">
    <property type="protein sequence ID" value="QNN60105.1"/>
    <property type="molecule type" value="Genomic_DNA"/>
</dbReference>
<dbReference type="Pfam" id="PF10437">
    <property type="entry name" value="Lip_prot_lig_C"/>
    <property type="match status" value="1"/>
</dbReference>
<dbReference type="GO" id="GO:0005737">
    <property type="term" value="C:cytoplasm"/>
    <property type="evidence" value="ECO:0007669"/>
    <property type="project" value="TreeGrafter"/>
</dbReference>
<evidence type="ECO:0000256" key="2">
    <source>
        <dbReference type="ARBA" id="ARBA00005124"/>
    </source>
</evidence>
<dbReference type="PROSITE" id="PS51733">
    <property type="entry name" value="BPL_LPL_CATALYTIC"/>
    <property type="match status" value="1"/>
</dbReference>
<dbReference type="AlphaFoldDB" id="A0A7G9RWY0"/>
<comment type="pathway">
    <text evidence="2">Protein modification; protein lipoylation via exogenous pathway; protein N(6)-(lipoyl)lysine from lipoate: step 1/2.</text>
</comment>
<sequence length="328" mass="37159">MRYLINKSTNPYFNLALDEYAMKHIDCDEDFFFLWQNAPAVIVGKNQNTLEEINLKFIEENGIKVARRVSGGGAVYHDFGNLNFTFVINVDDPGKVNYKKYVQPIIDALDAMGLHAEASGRNDILVDGLKISGNAQRMANGKLMHHGTIMFDVDVEDLVQALNVDPDKITSKGVKSVRSRVTNIKEHLPEGTDLDKFWDELHYFLSNKGQDKEIILTDEDIAKIEFEAVNRFGTWDWIYGNSPEFNLKNGARFAGGRVETLVDVDEGKIQAIRFMGDYLGLEDVADIEERLVGVRFVRDDVSTILSQFDLKKYFGAITQDEILSLLFD</sequence>
<dbReference type="Pfam" id="PF21948">
    <property type="entry name" value="LplA-B_cat"/>
    <property type="match status" value="1"/>
</dbReference>
<dbReference type="GO" id="GO:0016979">
    <property type="term" value="F:lipoate-protein ligase activity"/>
    <property type="evidence" value="ECO:0007669"/>
    <property type="project" value="UniProtKB-EC"/>
</dbReference>
<proteinExistence type="predicted"/>
<dbReference type="UniPathway" id="UPA00537">
    <property type="reaction ID" value="UER00594"/>
</dbReference>
<dbReference type="SUPFAM" id="SSF55681">
    <property type="entry name" value="Class II aaRS and biotin synthetases"/>
    <property type="match status" value="1"/>
</dbReference>
<dbReference type="InterPro" id="IPR004143">
    <property type="entry name" value="BPL_LPL_catalytic"/>
</dbReference>
<dbReference type="Proteomes" id="UP000515928">
    <property type="component" value="Chromosome"/>
</dbReference>
<dbReference type="GO" id="GO:0005524">
    <property type="term" value="F:ATP binding"/>
    <property type="evidence" value="ECO:0007669"/>
    <property type="project" value="UniProtKB-KW"/>
</dbReference>
<organism evidence="9 10">
    <name type="scientific">Erysipelothrix inopinata</name>
    <dbReference type="NCBI Taxonomy" id="225084"/>
    <lineage>
        <taxon>Bacteria</taxon>
        <taxon>Bacillati</taxon>
        <taxon>Bacillota</taxon>
        <taxon>Erysipelotrichia</taxon>
        <taxon>Erysipelotrichales</taxon>
        <taxon>Erysipelotrichaceae</taxon>
        <taxon>Erysipelothrix</taxon>
    </lineage>
</organism>
<evidence type="ECO:0000256" key="4">
    <source>
        <dbReference type="ARBA" id="ARBA00022598"/>
    </source>
</evidence>
<accession>A0A7G9RWY0</accession>
<dbReference type="CDD" id="cd16443">
    <property type="entry name" value="LplA"/>
    <property type="match status" value="1"/>
</dbReference>
<evidence type="ECO:0000256" key="3">
    <source>
        <dbReference type="ARBA" id="ARBA00012367"/>
    </source>
</evidence>
<evidence type="ECO:0000256" key="5">
    <source>
        <dbReference type="ARBA" id="ARBA00022741"/>
    </source>
</evidence>
<feature type="domain" description="BPL/LPL catalytic" evidence="8">
    <location>
        <begin position="26"/>
        <end position="209"/>
    </location>
</feature>
<dbReference type="KEGG" id="eio:H9L01_06945"/>
<dbReference type="RefSeq" id="WP_187533237.1">
    <property type="nucleotide sequence ID" value="NZ_CBCSHU010000020.1"/>
</dbReference>
<keyword evidence="5" id="KW-0547">Nucleotide-binding</keyword>
<name>A0A7G9RWY0_9FIRM</name>
<keyword evidence="4 9" id="KW-0436">Ligase</keyword>
<dbReference type="NCBIfam" id="TIGR00545">
    <property type="entry name" value="lipoyltrans"/>
    <property type="match status" value="1"/>
</dbReference>
<evidence type="ECO:0000256" key="7">
    <source>
        <dbReference type="ARBA" id="ARBA00048037"/>
    </source>
</evidence>
<evidence type="ECO:0000259" key="8">
    <source>
        <dbReference type="PROSITE" id="PS51733"/>
    </source>
</evidence>
<dbReference type="Gene3D" id="3.30.390.50">
    <property type="entry name" value="CO dehydrogenase flavoprotein, C-terminal domain"/>
    <property type="match status" value="1"/>
</dbReference>
<dbReference type="PANTHER" id="PTHR12561">
    <property type="entry name" value="LIPOATE-PROTEIN LIGASE"/>
    <property type="match status" value="1"/>
</dbReference>
<comment type="pathway">
    <text evidence="1">Protein modification; protein lipoylation via exogenous pathway; protein N(6)-(lipoyl)lysine from lipoate: step 2/2.</text>
</comment>
<dbReference type="GO" id="GO:0009249">
    <property type="term" value="P:protein lipoylation"/>
    <property type="evidence" value="ECO:0007669"/>
    <property type="project" value="InterPro"/>
</dbReference>
<evidence type="ECO:0000256" key="1">
    <source>
        <dbReference type="ARBA" id="ARBA00005085"/>
    </source>
</evidence>
<protein>
    <recommendedName>
        <fullName evidence="3">lipoate--protein ligase</fullName>
        <ecNumber evidence="3">6.3.1.20</ecNumber>
    </recommendedName>
</protein>
<reference evidence="9 10" key="1">
    <citation type="submission" date="2020-08" db="EMBL/GenBank/DDBJ databases">
        <title>Genome sequence of Erysipelothrix inopinata DSM 15511T.</title>
        <authorList>
            <person name="Hyun D.-W."/>
            <person name="Bae J.-W."/>
        </authorList>
    </citation>
    <scope>NUCLEOTIDE SEQUENCE [LARGE SCALE GENOMIC DNA]</scope>
    <source>
        <strain evidence="9 10">DSM 15511</strain>
    </source>
</reference>
<dbReference type="FunFam" id="3.30.930.10:FF:000072">
    <property type="entry name" value="Lipoate--protein ligase"/>
    <property type="match status" value="1"/>
</dbReference>
<dbReference type="Gene3D" id="3.30.930.10">
    <property type="entry name" value="Bira Bifunctional Protein, Domain 2"/>
    <property type="match status" value="1"/>
</dbReference>
<dbReference type="InterPro" id="IPR045864">
    <property type="entry name" value="aa-tRNA-synth_II/BPL/LPL"/>
</dbReference>
<evidence type="ECO:0000313" key="9">
    <source>
        <dbReference type="EMBL" id="QNN60105.1"/>
    </source>
</evidence>
<evidence type="ECO:0000256" key="6">
    <source>
        <dbReference type="ARBA" id="ARBA00022840"/>
    </source>
</evidence>
<dbReference type="EC" id="6.3.1.20" evidence="3"/>
<comment type="catalytic activity">
    <reaction evidence="7">
        <text>L-lysyl-[lipoyl-carrier protein] + (R)-lipoate + ATP = N(6)-[(R)-lipoyl]-L-lysyl-[lipoyl-carrier protein] + AMP + diphosphate + H(+)</text>
        <dbReference type="Rhea" id="RHEA:49288"/>
        <dbReference type="Rhea" id="RHEA-COMP:10500"/>
        <dbReference type="Rhea" id="RHEA-COMP:10502"/>
        <dbReference type="ChEBI" id="CHEBI:15378"/>
        <dbReference type="ChEBI" id="CHEBI:29969"/>
        <dbReference type="ChEBI" id="CHEBI:30616"/>
        <dbReference type="ChEBI" id="CHEBI:33019"/>
        <dbReference type="ChEBI" id="CHEBI:83088"/>
        <dbReference type="ChEBI" id="CHEBI:83099"/>
        <dbReference type="ChEBI" id="CHEBI:456215"/>
        <dbReference type="EC" id="6.3.1.20"/>
    </reaction>
</comment>
<dbReference type="InterPro" id="IPR004562">
    <property type="entry name" value="LipoylTrfase_LipoateP_Ligase"/>
</dbReference>
<evidence type="ECO:0000313" key="10">
    <source>
        <dbReference type="Proteomes" id="UP000515928"/>
    </source>
</evidence>
<gene>
    <name evidence="9" type="ORF">H9L01_06945</name>
</gene>